<organism evidence="1 2">
    <name type="scientific">Smallanthus sonchifolius</name>
    <dbReference type="NCBI Taxonomy" id="185202"/>
    <lineage>
        <taxon>Eukaryota</taxon>
        <taxon>Viridiplantae</taxon>
        <taxon>Streptophyta</taxon>
        <taxon>Embryophyta</taxon>
        <taxon>Tracheophyta</taxon>
        <taxon>Spermatophyta</taxon>
        <taxon>Magnoliopsida</taxon>
        <taxon>eudicotyledons</taxon>
        <taxon>Gunneridae</taxon>
        <taxon>Pentapetalae</taxon>
        <taxon>asterids</taxon>
        <taxon>campanulids</taxon>
        <taxon>Asterales</taxon>
        <taxon>Asteraceae</taxon>
        <taxon>Asteroideae</taxon>
        <taxon>Heliantheae alliance</taxon>
        <taxon>Millerieae</taxon>
        <taxon>Smallanthus</taxon>
    </lineage>
</organism>
<reference evidence="1 2" key="2">
    <citation type="journal article" date="2022" name="Mol. Ecol. Resour.">
        <title>The genomes of chicory, endive, great burdock and yacon provide insights into Asteraceae paleo-polyploidization history and plant inulin production.</title>
        <authorList>
            <person name="Fan W."/>
            <person name="Wang S."/>
            <person name="Wang H."/>
            <person name="Wang A."/>
            <person name="Jiang F."/>
            <person name="Liu H."/>
            <person name="Zhao H."/>
            <person name="Xu D."/>
            <person name="Zhang Y."/>
        </authorList>
    </citation>
    <scope>NUCLEOTIDE SEQUENCE [LARGE SCALE GENOMIC DNA]</scope>
    <source>
        <strain evidence="2">cv. Yunnan</strain>
        <tissue evidence="1">Leaves</tissue>
    </source>
</reference>
<comment type="caution">
    <text evidence="1">The sequence shown here is derived from an EMBL/GenBank/DDBJ whole genome shotgun (WGS) entry which is preliminary data.</text>
</comment>
<name>A0ACB9E895_9ASTR</name>
<reference evidence="2" key="1">
    <citation type="journal article" date="2022" name="Mol. Ecol. Resour.">
        <title>The genomes of chicory, endive, great burdock and yacon provide insights into Asteraceae palaeo-polyploidization history and plant inulin production.</title>
        <authorList>
            <person name="Fan W."/>
            <person name="Wang S."/>
            <person name="Wang H."/>
            <person name="Wang A."/>
            <person name="Jiang F."/>
            <person name="Liu H."/>
            <person name="Zhao H."/>
            <person name="Xu D."/>
            <person name="Zhang Y."/>
        </authorList>
    </citation>
    <scope>NUCLEOTIDE SEQUENCE [LARGE SCALE GENOMIC DNA]</scope>
    <source>
        <strain evidence="2">cv. Yunnan</strain>
    </source>
</reference>
<gene>
    <name evidence="1" type="ORF">L1987_54464</name>
</gene>
<evidence type="ECO:0000313" key="1">
    <source>
        <dbReference type="EMBL" id="KAI3754677.1"/>
    </source>
</evidence>
<keyword evidence="2" id="KW-1185">Reference proteome</keyword>
<sequence length="444" mass="50337">MGTRIHCLACWFVVLLLLYKNASLFYANITLSTLQITFEHLAHVNIATSCYEYYWQLIVGLFHYYFHEYFFVEQQLLAITICTLAGAARFYGYSVAESQGNAVIKLFVRLIAVTLANNIKQQILNDVIQGEFLEILFGKEHLCFGTLQRFCVATLEHGMNPPISPRTDWHQLVDTLATYATKEYHSIVFKEPRRGFIFLFGSFLVMRLLVRKKAFKLNNWYGIDSHIPTFHRYKILLPTFILLTEVVDGAGKLHPMVLVLHVYYDGSVGALSSYDAFTPGGPCSIRGYDMCAIGVSRFQSAESLSRPPQLLAVLPTCGYFSIVTGHIFTAINELKVVSTGHVPSISDNCRSLRRVKLHPFPYPHLTKTVLSLWVPHITSFDALYGRKPPNIVTFILATLLLFFFSSSPPLHLEDKCCYSEGLPFLFGQLSIVVNMTKHHQILKA</sequence>
<dbReference type="Proteomes" id="UP001056120">
    <property type="component" value="Linkage Group LG18"/>
</dbReference>
<evidence type="ECO:0000313" key="2">
    <source>
        <dbReference type="Proteomes" id="UP001056120"/>
    </source>
</evidence>
<protein>
    <submittedName>
        <fullName evidence="1">Uncharacterized protein</fullName>
    </submittedName>
</protein>
<accession>A0ACB9E895</accession>
<proteinExistence type="predicted"/>
<dbReference type="EMBL" id="CM042035">
    <property type="protein sequence ID" value="KAI3754677.1"/>
    <property type="molecule type" value="Genomic_DNA"/>
</dbReference>